<organism evidence="1 2">
    <name type="scientific">Thelohanellus kitauei</name>
    <name type="common">Myxosporean</name>
    <dbReference type="NCBI Taxonomy" id="669202"/>
    <lineage>
        <taxon>Eukaryota</taxon>
        <taxon>Metazoa</taxon>
        <taxon>Cnidaria</taxon>
        <taxon>Myxozoa</taxon>
        <taxon>Myxosporea</taxon>
        <taxon>Bivalvulida</taxon>
        <taxon>Platysporina</taxon>
        <taxon>Myxobolidae</taxon>
        <taxon>Thelohanellus</taxon>
    </lineage>
</organism>
<name>A0A0C2MFE0_THEKT</name>
<accession>A0A0C2MFE0</accession>
<evidence type="ECO:0000313" key="2">
    <source>
        <dbReference type="Proteomes" id="UP000031668"/>
    </source>
</evidence>
<comment type="caution">
    <text evidence="1">The sequence shown here is derived from an EMBL/GenBank/DDBJ whole genome shotgun (WGS) entry which is preliminary data.</text>
</comment>
<keyword evidence="2" id="KW-1185">Reference proteome</keyword>
<reference evidence="1 2" key="1">
    <citation type="journal article" date="2014" name="Genome Biol. Evol.">
        <title>The genome of the myxosporean Thelohanellus kitauei shows adaptations to nutrient acquisition within its fish host.</title>
        <authorList>
            <person name="Yang Y."/>
            <person name="Xiong J."/>
            <person name="Zhou Z."/>
            <person name="Huo F."/>
            <person name="Miao W."/>
            <person name="Ran C."/>
            <person name="Liu Y."/>
            <person name="Zhang J."/>
            <person name="Feng J."/>
            <person name="Wang M."/>
            <person name="Wang M."/>
            <person name="Wang L."/>
            <person name="Yao B."/>
        </authorList>
    </citation>
    <scope>NUCLEOTIDE SEQUENCE [LARGE SCALE GENOMIC DNA]</scope>
    <source>
        <strain evidence="1">Wuqing</strain>
    </source>
</reference>
<protein>
    <submittedName>
        <fullName evidence="1">Uncharacterized protein</fullName>
    </submittedName>
</protein>
<dbReference type="AlphaFoldDB" id="A0A0C2MFE0"/>
<evidence type="ECO:0000313" key="1">
    <source>
        <dbReference type="EMBL" id="KII65871.1"/>
    </source>
</evidence>
<proteinExistence type="predicted"/>
<sequence>MITDACIEDVFTRCRRIFTNKFKYGSFEVYVNTRYTLYKKALAKTVVSFYESIFLDRSTVDGYRKIFDDYSSNSLNIPSYPDYLGNVPGSISYSKKMYLGKLSIPAILRWFILMFEMNFLFCDIKSRFAELCIM</sequence>
<dbReference type="EMBL" id="JWZT01003682">
    <property type="protein sequence ID" value="KII65871.1"/>
    <property type="molecule type" value="Genomic_DNA"/>
</dbReference>
<gene>
    <name evidence="1" type="ORF">RF11_04768</name>
</gene>
<dbReference type="Proteomes" id="UP000031668">
    <property type="component" value="Unassembled WGS sequence"/>
</dbReference>